<feature type="region of interest" description="Disordered" evidence="1">
    <location>
        <begin position="1"/>
        <end position="81"/>
    </location>
</feature>
<evidence type="ECO:0000256" key="1">
    <source>
        <dbReference type="SAM" id="MobiDB-lite"/>
    </source>
</evidence>
<dbReference type="Proteomes" id="UP000664534">
    <property type="component" value="Unassembled WGS sequence"/>
</dbReference>
<evidence type="ECO:0000313" key="3">
    <source>
        <dbReference type="Proteomes" id="UP000664534"/>
    </source>
</evidence>
<keyword evidence="3" id="KW-1185">Reference proteome</keyword>
<feature type="compositionally biased region" description="Pro residues" evidence="1">
    <location>
        <begin position="35"/>
        <end position="52"/>
    </location>
</feature>
<feature type="compositionally biased region" description="Pro residues" evidence="1">
    <location>
        <begin position="64"/>
        <end position="75"/>
    </location>
</feature>
<dbReference type="OrthoDB" id="5381668at2759"/>
<accession>A0A8H3G4S1</accession>
<evidence type="ECO:0000313" key="2">
    <source>
        <dbReference type="EMBL" id="CAF9938201.1"/>
    </source>
</evidence>
<gene>
    <name evidence="2" type="ORF">IMSHALPRED_000717</name>
</gene>
<feature type="compositionally biased region" description="Polar residues" evidence="1">
    <location>
        <begin position="8"/>
        <end position="19"/>
    </location>
</feature>
<sequence>MKVASPSPGKQSQKRSNMTIIPRPSKHAPRKTDSPYPPPNTRHDPLLPPDPSLPLTEPHTPLNHPAPPTSQPAWPPSSIAATQTSPPLNDYAICIPSLFRLYATPGIHVPVLWIPGDFPETVLGGCYILVDGGVEMELFALEALLGPAGWALGRCFVGDVEGRNRAAKTRVGEKRSWVLSVVLEAVGEG</sequence>
<reference evidence="2" key="1">
    <citation type="submission" date="2021-03" db="EMBL/GenBank/DDBJ databases">
        <authorList>
            <person name="Tagirdzhanova G."/>
        </authorList>
    </citation>
    <scope>NUCLEOTIDE SEQUENCE</scope>
</reference>
<protein>
    <submittedName>
        <fullName evidence="2">Uncharacterized protein</fullName>
    </submittedName>
</protein>
<name>A0A8H3G4S1_9LECA</name>
<organism evidence="2 3">
    <name type="scientific">Imshaugia aleurites</name>
    <dbReference type="NCBI Taxonomy" id="172621"/>
    <lineage>
        <taxon>Eukaryota</taxon>
        <taxon>Fungi</taxon>
        <taxon>Dikarya</taxon>
        <taxon>Ascomycota</taxon>
        <taxon>Pezizomycotina</taxon>
        <taxon>Lecanoromycetes</taxon>
        <taxon>OSLEUM clade</taxon>
        <taxon>Lecanoromycetidae</taxon>
        <taxon>Lecanorales</taxon>
        <taxon>Lecanorineae</taxon>
        <taxon>Parmeliaceae</taxon>
        <taxon>Imshaugia</taxon>
    </lineage>
</organism>
<comment type="caution">
    <text evidence="2">The sequence shown here is derived from an EMBL/GenBank/DDBJ whole genome shotgun (WGS) entry which is preliminary data.</text>
</comment>
<dbReference type="EMBL" id="CAJPDT010000106">
    <property type="protein sequence ID" value="CAF9938201.1"/>
    <property type="molecule type" value="Genomic_DNA"/>
</dbReference>
<proteinExistence type="predicted"/>
<dbReference type="AlphaFoldDB" id="A0A8H3G4S1"/>